<evidence type="ECO:0000256" key="1">
    <source>
        <dbReference type="ARBA" id="ARBA00007734"/>
    </source>
</evidence>
<dbReference type="Pfam" id="PF01464">
    <property type="entry name" value="SLT"/>
    <property type="match status" value="1"/>
</dbReference>
<feature type="signal peptide" evidence="3">
    <location>
        <begin position="1"/>
        <end position="20"/>
    </location>
</feature>
<name>A0A846N2T7_9PROT</name>
<gene>
    <name evidence="5" type="ORF">FHS83_003147</name>
</gene>
<accession>A0A846N2T7</accession>
<dbReference type="InterPro" id="IPR008258">
    <property type="entry name" value="Transglycosylase_SLT_dom_1"/>
</dbReference>
<feature type="chain" id="PRO_5032728668" evidence="3">
    <location>
        <begin position="21"/>
        <end position="187"/>
    </location>
</feature>
<keyword evidence="6" id="KW-1185">Reference proteome</keyword>
<reference evidence="5 6" key="1">
    <citation type="submission" date="2020-03" db="EMBL/GenBank/DDBJ databases">
        <title>Genomic Encyclopedia of Type Strains, Phase IV (KMG-IV): sequencing the most valuable type-strain genomes for metagenomic binning, comparative biology and taxonomic classification.</title>
        <authorList>
            <person name="Goeker M."/>
        </authorList>
    </citation>
    <scope>NUCLEOTIDE SEQUENCE [LARGE SCALE GENOMIC DNA]</scope>
    <source>
        <strain evidence="5 6">DSM 19867</strain>
    </source>
</reference>
<feature type="domain" description="Transglycosylase SLT" evidence="4">
    <location>
        <begin position="55"/>
        <end position="153"/>
    </location>
</feature>
<dbReference type="EMBL" id="JAASRM010000001">
    <property type="protein sequence ID" value="NIK89829.1"/>
    <property type="molecule type" value="Genomic_DNA"/>
</dbReference>
<evidence type="ECO:0000313" key="5">
    <source>
        <dbReference type="EMBL" id="NIK89829.1"/>
    </source>
</evidence>
<keyword evidence="3" id="KW-0732">Signal</keyword>
<organism evidence="5 6">
    <name type="scientific">Rhizomicrobium palustre</name>
    <dbReference type="NCBI Taxonomy" id="189966"/>
    <lineage>
        <taxon>Bacteria</taxon>
        <taxon>Pseudomonadati</taxon>
        <taxon>Pseudomonadota</taxon>
        <taxon>Alphaproteobacteria</taxon>
        <taxon>Micropepsales</taxon>
        <taxon>Micropepsaceae</taxon>
        <taxon>Rhizomicrobium</taxon>
    </lineage>
</organism>
<dbReference type="Proteomes" id="UP000570514">
    <property type="component" value="Unassembled WGS sequence"/>
</dbReference>
<protein>
    <submittedName>
        <fullName evidence="5">Soluble lytic murein transglycosylase-like protein</fullName>
    </submittedName>
</protein>
<dbReference type="SUPFAM" id="SSF53955">
    <property type="entry name" value="Lysozyme-like"/>
    <property type="match status" value="1"/>
</dbReference>
<evidence type="ECO:0000256" key="3">
    <source>
        <dbReference type="SAM" id="SignalP"/>
    </source>
</evidence>
<evidence type="ECO:0000313" key="6">
    <source>
        <dbReference type="Proteomes" id="UP000570514"/>
    </source>
</evidence>
<evidence type="ECO:0000259" key="4">
    <source>
        <dbReference type="Pfam" id="PF01464"/>
    </source>
</evidence>
<dbReference type="InterPro" id="IPR023346">
    <property type="entry name" value="Lysozyme-like_dom_sf"/>
</dbReference>
<comment type="caution">
    <text evidence="5">The sequence shown here is derived from an EMBL/GenBank/DDBJ whole genome shotgun (WGS) entry which is preliminary data.</text>
</comment>
<dbReference type="PANTHER" id="PTHR37423">
    <property type="entry name" value="SOLUBLE LYTIC MUREIN TRANSGLYCOSYLASE-RELATED"/>
    <property type="match status" value="1"/>
</dbReference>
<evidence type="ECO:0000256" key="2">
    <source>
        <dbReference type="ARBA" id="ARBA00009387"/>
    </source>
</evidence>
<proteinExistence type="inferred from homology"/>
<dbReference type="Gene3D" id="1.10.530.10">
    <property type="match status" value="1"/>
</dbReference>
<comment type="similarity">
    <text evidence="1">Belongs to the transglycosylase Slt family.</text>
</comment>
<sequence length="187" mass="20062">MRAEVILCFVLALNLYPAQADVFEVGDSGDFILRAGPSHQANTTRAVDKPYREASNRAAEAAQISPELLSALVSQESGWRSTAVSAKGAIGLTQLMPHTAARLGVDPHKPGDNLRGGAIYLRQQLDRFGDLSLALAAYNAGPERVAAVNSVPQIAETRAYVDRILARLAEISLPESPSPDFRLKDTP</sequence>
<comment type="similarity">
    <text evidence="2">Belongs to the virb1 family.</text>
</comment>
<dbReference type="RefSeq" id="WP_167083884.1">
    <property type="nucleotide sequence ID" value="NZ_BAAADC010000001.1"/>
</dbReference>
<dbReference type="AlphaFoldDB" id="A0A846N2T7"/>
<dbReference type="CDD" id="cd00254">
    <property type="entry name" value="LT-like"/>
    <property type="match status" value="1"/>
</dbReference>
<dbReference type="PANTHER" id="PTHR37423:SF2">
    <property type="entry name" value="MEMBRANE-BOUND LYTIC MUREIN TRANSGLYCOSYLASE C"/>
    <property type="match status" value="1"/>
</dbReference>